<protein>
    <submittedName>
        <fullName evidence="1">Uncharacterized protein</fullName>
    </submittedName>
</protein>
<gene>
    <name evidence="1" type="ORF">GGR90_002633</name>
</gene>
<dbReference type="EMBL" id="JAATIT010000003">
    <property type="protein sequence ID" value="NJB90439.1"/>
    <property type="molecule type" value="Genomic_DNA"/>
</dbReference>
<keyword evidence="2" id="KW-1185">Reference proteome</keyword>
<dbReference type="RefSeq" id="WP_167921883.1">
    <property type="nucleotide sequence ID" value="NZ_JAATIT010000003.1"/>
</dbReference>
<organism evidence="1 2">
    <name type="scientific">Sphingopyxis italica</name>
    <dbReference type="NCBI Taxonomy" id="1129133"/>
    <lineage>
        <taxon>Bacteria</taxon>
        <taxon>Pseudomonadati</taxon>
        <taxon>Pseudomonadota</taxon>
        <taxon>Alphaproteobacteria</taxon>
        <taxon>Sphingomonadales</taxon>
        <taxon>Sphingomonadaceae</taxon>
        <taxon>Sphingopyxis</taxon>
    </lineage>
</organism>
<sequence length="113" mass="12367">MIIVGFLYAVGSPVDSIDFQLALVCLVVGGLIGDSGPVWRRAEYDTSEFFEYLGRRLASKGCPQCGQSVFDRIPPSGFELESARHSFWPTRICYGCGGDTTRVRTSIPGPRSD</sequence>
<evidence type="ECO:0000313" key="2">
    <source>
        <dbReference type="Proteomes" id="UP000535078"/>
    </source>
</evidence>
<accession>A0A7X6B9M1</accession>
<dbReference type="Proteomes" id="UP000535078">
    <property type="component" value="Unassembled WGS sequence"/>
</dbReference>
<name>A0A7X6B9M1_9SPHN</name>
<proteinExistence type="predicted"/>
<evidence type="ECO:0000313" key="1">
    <source>
        <dbReference type="EMBL" id="NJB90439.1"/>
    </source>
</evidence>
<comment type="caution">
    <text evidence="1">The sequence shown here is derived from an EMBL/GenBank/DDBJ whole genome shotgun (WGS) entry which is preliminary data.</text>
</comment>
<dbReference type="AlphaFoldDB" id="A0A7X6B9M1"/>
<reference evidence="1 2" key="1">
    <citation type="submission" date="2020-03" db="EMBL/GenBank/DDBJ databases">
        <title>Genomic Encyclopedia of Type Strains, Phase IV (KMG-IV): sequencing the most valuable type-strain genomes for metagenomic binning, comparative biology and taxonomic classification.</title>
        <authorList>
            <person name="Goeker M."/>
        </authorList>
    </citation>
    <scope>NUCLEOTIDE SEQUENCE [LARGE SCALE GENOMIC DNA]</scope>
    <source>
        <strain evidence="1 2">DSM 25229</strain>
    </source>
</reference>